<dbReference type="AlphaFoldDB" id="A0A8J6DL31"/>
<dbReference type="OrthoDB" id="9804339at2759"/>
<dbReference type="Pfam" id="PF00400">
    <property type="entry name" value="WD40"/>
    <property type="match status" value="3"/>
</dbReference>
<feature type="region of interest" description="Disordered" evidence="4">
    <location>
        <begin position="34"/>
        <end position="55"/>
    </location>
</feature>
<accession>A0A8J6DL31</accession>
<organism evidence="5 6">
    <name type="scientific">Galemys pyrenaicus</name>
    <name type="common">Iberian desman</name>
    <name type="synonym">Pyrenean desman</name>
    <dbReference type="NCBI Taxonomy" id="202257"/>
    <lineage>
        <taxon>Eukaryota</taxon>
        <taxon>Metazoa</taxon>
        <taxon>Chordata</taxon>
        <taxon>Craniata</taxon>
        <taxon>Vertebrata</taxon>
        <taxon>Euteleostomi</taxon>
        <taxon>Mammalia</taxon>
        <taxon>Eutheria</taxon>
        <taxon>Laurasiatheria</taxon>
        <taxon>Eulipotyphla</taxon>
        <taxon>Talpidae</taxon>
        <taxon>Galemys</taxon>
    </lineage>
</organism>
<dbReference type="PANTHER" id="PTHR13720">
    <property type="entry name" value="WD-40 REPEAT PROTEIN"/>
    <property type="match status" value="1"/>
</dbReference>
<evidence type="ECO:0000256" key="4">
    <source>
        <dbReference type="SAM" id="MobiDB-lite"/>
    </source>
</evidence>
<evidence type="ECO:0000256" key="3">
    <source>
        <dbReference type="PROSITE-ProRule" id="PRU00221"/>
    </source>
</evidence>
<dbReference type="InterPro" id="IPR036322">
    <property type="entry name" value="WD40_repeat_dom_sf"/>
</dbReference>
<dbReference type="InterPro" id="IPR001680">
    <property type="entry name" value="WD40_rpt"/>
</dbReference>
<dbReference type="GO" id="GO:0008017">
    <property type="term" value="F:microtubule binding"/>
    <property type="evidence" value="ECO:0007669"/>
    <property type="project" value="TreeGrafter"/>
</dbReference>
<keyword evidence="6" id="KW-1185">Reference proteome</keyword>
<protein>
    <submittedName>
        <fullName evidence="5">Echinoderm microtubule-associated protein-like 6</fullName>
    </submittedName>
</protein>
<dbReference type="Gene3D" id="2.130.10.10">
    <property type="entry name" value="YVTN repeat-like/Quinoprotein amine dehydrogenase"/>
    <property type="match status" value="3"/>
</dbReference>
<feature type="repeat" description="WD" evidence="3">
    <location>
        <begin position="267"/>
        <end position="298"/>
    </location>
</feature>
<dbReference type="EMBL" id="JAGFMF010011799">
    <property type="protein sequence ID" value="KAG8512319.1"/>
    <property type="molecule type" value="Genomic_DNA"/>
</dbReference>
<evidence type="ECO:0000313" key="5">
    <source>
        <dbReference type="EMBL" id="KAG8512319.1"/>
    </source>
</evidence>
<keyword evidence="1 3" id="KW-0853">WD repeat</keyword>
<comment type="caution">
    <text evidence="5">The sequence shown here is derived from an EMBL/GenBank/DDBJ whole genome shotgun (WGS) entry which is preliminary data.</text>
</comment>
<evidence type="ECO:0000313" key="6">
    <source>
        <dbReference type="Proteomes" id="UP000700334"/>
    </source>
</evidence>
<dbReference type="PANTHER" id="PTHR13720:SF33">
    <property type="entry name" value="HELP DOMAIN-CONTAINING PROTEIN"/>
    <property type="match status" value="1"/>
</dbReference>
<reference evidence="5" key="1">
    <citation type="journal article" date="2021" name="Evol. Appl.">
        <title>The genome of the Pyrenean desman and the effects of bottlenecks and inbreeding on the genomic landscape of an endangered species.</title>
        <authorList>
            <person name="Escoda L."/>
            <person name="Castresana J."/>
        </authorList>
    </citation>
    <scope>NUCLEOTIDE SEQUENCE</scope>
    <source>
        <strain evidence="5">IBE-C5619</strain>
    </source>
</reference>
<sequence length="336" mass="37184">MRAFQGGHAQVGAPVLDTGINGRCQEDARTVRTVRTNRQDRPTKEQQQQQREKKQLRGLALHPDKILVATGQVGKEPYICIWDSYNVQTVSILKDVHTHGVACLAFDSDGQFWTLCGNALTAKRGIFGKTGDLQTILCLACAKEDITYSGALNGDIYVWKGLNLVRTIQGAHSAGIFSMYACEEGFATGGRDGCIRLWDTDFKPITKIDLRETEQGYKGLSIRSVCWKADRLLAGTQDSEIFEVIVRERDKPMLILQGHCEGELWGLALHPKKPLAVTGSDDRSVRLWSLADHALIARCNMEEAVRSVAFSPDGSQLALGMKDGSFIVLRVRHVLD</sequence>
<dbReference type="Proteomes" id="UP000700334">
    <property type="component" value="Unassembled WGS sequence"/>
</dbReference>
<gene>
    <name evidence="5" type="ORF">J0S82_008877</name>
</gene>
<proteinExistence type="predicted"/>
<name>A0A8J6DL31_GALPY</name>
<feature type="compositionally biased region" description="Basic and acidic residues" evidence="4">
    <location>
        <begin position="37"/>
        <end position="55"/>
    </location>
</feature>
<dbReference type="InterPro" id="IPR015943">
    <property type="entry name" value="WD40/YVTN_repeat-like_dom_sf"/>
</dbReference>
<evidence type="ECO:0000256" key="2">
    <source>
        <dbReference type="ARBA" id="ARBA00022737"/>
    </source>
</evidence>
<keyword evidence="2" id="KW-0677">Repeat</keyword>
<dbReference type="SMART" id="SM00320">
    <property type="entry name" value="WD40"/>
    <property type="match status" value="5"/>
</dbReference>
<dbReference type="InterPro" id="IPR050630">
    <property type="entry name" value="WD_repeat_EMAP"/>
</dbReference>
<evidence type="ECO:0000256" key="1">
    <source>
        <dbReference type="ARBA" id="ARBA00022574"/>
    </source>
</evidence>
<dbReference type="PROSITE" id="PS50082">
    <property type="entry name" value="WD_REPEATS_2"/>
    <property type="match status" value="1"/>
</dbReference>
<dbReference type="SUPFAM" id="SSF50978">
    <property type="entry name" value="WD40 repeat-like"/>
    <property type="match status" value="1"/>
</dbReference>